<reference evidence="1 2" key="1">
    <citation type="submission" date="2016-11" db="EMBL/GenBank/DDBJ databases">
        <authorList>
            <person name="Jaros S."/>
            <person name="Januszkiewicz K."/>
            <person name="Wedrychowicz H."/>
        </authorList>
    </citation>
    <scope>NUCLEOTIDE SEQUENCE [LARGE SCALE GENOMIC DNA]</scope>
    <source>
        <strain evidence="1 2">DSM 21986</strain>
    </source>
</reference>
<gene>
    <name evidence="1" type="ORF">SAMN05443144_10181</name>
</gene>
<name>A0A1M4SN37_9BACT</name>
<dbReference type="PROSITE" id="PS51257">
    <property type="entry name" value="PROKAR_LIPOPROTEIN"/>
    <property type="match status" value="1"/>
</dbReference>
<dbReference type="Proteomes" id="UP000184041">
    <property type="component" value="Unassembled WGS sequence"/>
</dbReference>
<dbReference type="AlphaFoldDB" id="A0A1M4SN37"/>
<accession>A0A1M4SN37</accession>
<organism evidence="1 2">
    <name type="scientific">Fodinibius roseus</name>
    <dbReference type="NCBI Taxonomy" id="1194090"/>
    <lineage>
        <taxon>Bacteria</taxon>
        <taxon>Pseudomonadati</taxon>
        <taxon>Balneolota</taxon>
        <taxon>Balneolia</taxon>
        <taxon>Balneolales</taxon>
        <taxon>Balneolaceae</taxon>
        <taxon>Fodinibius</taxon>
    </lineage>
</organism>
<protein>
    <submittedName>
        <fullName evidence="1">Uncharacterized protein</fullName>
    </submittedName>
</protein>
<proteinExistence type="predicted"/>
<evidence type="ECO:0000313" key="1">
    <source>
        <dbReference type="EMBL" id="SHE33684.1"/>
    </source>
</evidence>
<sequence>MAANKYNNTIMFKNSTLAITTILMGILFAISACNAPSTDTGIEESFEQIKEVTPITGAEIESMEIKKKDNQDSFLTVRLNDGVEREAWCIEWNEEEAFGIQNGARLYSTAGHESWKKLNYFMSIKDDLRASDPELTAKEIQVIIWSLIDSPPFDVDKISGYDEIDPRVYKDGTPLFDVQKVKDIVSRVETDLASAKNKKKNSGQGVTVIENDGQTIITADETAFAVKTTTANGQTVVDNTSSSCFDETIIPGVSFNRWGWTNGTLSDPSGDLTYDIYAGAGQCDLNKGTRVGELIVNYSNGTLTVTYKMTETGFTGNLYTLSETHLYAGSDPYASNKGSGNFTVAPGQYGNQENHNDITEYTYEIEGLSGDIYFIAHAVVNGFNPNAD</sequence>
<keyword evidence="2" id="KW-1185">Reference proteome</keyword>
<dbReference type="RefSeq" id="WP_073058840.1">
    <property type="nucleotide sequence ID" value="NZ_FQUS01000001.1"/>
</dbReference>
<evidence type="ECO:0000313" key="2">
    <source>
        <dbReference type="Proteomes" id="UP000184041"/>
    </source>
</evidence>
<dbReference type="OrthoDB" id="599464at2"/>
<dbReference type="EMBL" id="FQUS01000001">
    <property type="protein sequence ID" value="SHE33684.1"/>
    <property type="molecule type" value="Genomic_DNA"/>
</dbReference>